<feature type="transmembrane region" description="Helical" evidence="1">
    <location>
        <begin position="98"/>
        <end position="116"/>
    </location>
</feature>
<keyword evidence="1" id="KW-1133">Transmembrane helix</keyword>
<evidence type="ECO:0000256" key="1">
    <source>
        <dbReference type="SAM" id="Phobius"/>
    </source>
</evidence>
<dbReference type="Proteomes" id="UP000023772">
    <property type="component" value="Chromosome"/>
</dbReference>
<dbReference type="KEGG" id="dori:FH5T_05910"/>
<proteinExistence type="predicted"/>
<evidence type="ECO:0000313" key="3">
    <source>
        <dbReference type="EMBL" id="AHW59294.1"/>
    </source>
</evidence>
<keyword evidence="1" id="KW-0812">Transmembrane</keyword>
<feature type="transmembrane region" description="Helical" evidence="1">
    <location>
        <begin position="7"/>
        <end position="32"/>
    </location>
</feature>
<reference evidence="4 6" key="2">
    <citation type="submission" date="2016-10" db="EMBL/GenBank/DDBJ databases">
        <authorList>
            <person name="de Groot N.N."/>
        </authorList>
    </citation>
    <scope>NUCLEOTIDE SEQUENCE [LARGE SCALE GENOMIC DNA]</scope>
    <source>
        <strain evidence="4 6">DSM 25947</strain>
    </source>
</reference>
<evidence type="ECO:0000259" key="2">
    <source>
        <dbReference type="Pfam" id="PF14358"/>
    </source>
</evidence>
<dbReference type="STRING" id="1168034.FH5T_05910"/>
<keyword evidence="5" id="KW-1185">Reference proteome</keyword>
<reference evidence="3 5" key="1">
    <citation type="submission" date="2014-03" db="EMBL/GenBank/DDBJ databases">
        <title>Complete genome sequence of a deeply braunched marine Bacteroidia bacterium Draconibacterium orientale type strain FH5T.</title>
        <authorList>
            <person name="Li X."/>
            <person name="Wang X."/>
            <person name="Xie Z."/>
            <person name="Du Z."/>
            <person name="Chen G."/>
        </authorList>
    </citation>
    <scope>NUCLEOTIDE SEQUENCE [LARGE SCALE GENOMIC DNA]</scope>
    <source>
        <strain evidence="3 5">FH5</strain>
    </source>
</reference>
<protein>
    <recommendedName>
        <fullName evidence="2">Flavinylation-associated cytochrome domain-containing protein</fullName>
    </recommendedName>
</protein>
<gene>
    <name evidence="3" type="ORF">FH5T_05910</name>
    <name evidence="4" type="ORF">SAMN05444285_12568</name>
</gene>
<keyword evidence="1" id="KW-0472">Membrane</keyword>
<name>X5DE85_9BACT</name>
<dbReference type="EMBL" id="FOHT01000025">
    <property type="protein sequence ID" value="SET84884.1"/>
    <property type="molecule type" value="Genomic_DNA"/>
</dbReference>
<dbReference type="OrthoDB" id="9793491at2"/>
<dbReference type="Pfam" id="PF14358">
    <property type="entry name" value="DUF4405"/>
    <property type="match status" value="1"/>
</dbReference>
<evidence type="ECO:0000313" key="6">
    <source>
        <dbReference type="Proteomes" id="UP000181981"/>
    </source>
</evidence>
<dbReference type="RefSeq" id="WP_038556623.1">
    <property type="nucleotide sequence ID" value="NZ_FOHT01000025.1"/>
</dbReference>
<dbReference type="Proteomes" id="UP000181981">
    <property type="component" value="Unassembled WGS sequence"/>
</dbReference>
<dbReference type="EMBL" id="CP007451">
    <property type="protein sequence ID" value="AHW59294.1"/>
    <property type="molecule type" value="Genomic_DNA"/>
</dbReference>
<dbReference type="eggNOG" id="ENOG502Z7TY">
    <property type="taxonomic scope" value="Bacteria"/>
</dbReference>
<evidence type="ECO:0000313" key="5">
    <source>
        <dbReference type="Proteomes" id="UP000023772"/>
    </source>
</evidence>
<accession>X5DE85</accession>
<dbReference type="InterPro" id="IPR025517">
    <property type="entry name" value="DUF4405"/>
</dbReference>
<dbReference type="AlphaFoldDB" id="X5DE85"/>
<dbReference type="HOGENOM" id="CLU_089995_0_0_10"/>
<evidence type="ECO:0000313" key="4">
    <source>
        <dbReference type="EMBL" id="SET84884.1"/>
    </source>
</evidence>
<feature type="transmembrane region" description="Helical" evidence="1">
    <location>
        <begin position="52"/>
        <end position="77"/>
    </location>
</feature>
<feature type="domain" description="Flavinylation-associated cytochrome" evidence="2">
    <location>
        <begin position="10"/>
        <end position="77"/>
    </location>
</feature>
<sequence length="271" mass="30736">MKTKFSWRAFISFGLTWGILVILVSGVILYVAPPGRYAHWVNWELAGLSKEGWQAIHTLFSLGFIVLSVFHLFAVNWKAFVSYLKSKTTKGFSKKRELIFSIVAVLVFFFGTVFSLPPFQTVMDFGESATNSWEKTEERAPVPHAELLTLTELAHQLDIESVDEITRKLDSHKIIYKDTHTQTLQEIGEANNSTPLEIYEIIEKKPANHGQGMGVGRKTIEDFAKELNKSTDELMQMLEKNNIDAKPTETLRTIGENNGLPPRDVYKILSE</sequence>
<organism evidence="4 6">
    <name type="scientific">Draconibacterium orientale</name>
    <dbReference type="NCBI Taxonomy" id="1168034"/>
    <lineage>
        <taxon>Bacteria</taxon>
        <taxon>Pseudomonadati</taxon>
        <taxon>Bacteroidota</taxon>
        <taxon>Bacteroidia</taxon>
        <taxon>Marinilabiliales</taxon>
        <taxon>Prolixibacteraceae</taxon>
        <taxon>Draconibacterium</taxon>
    </lineage>
</organism>